<dbReference type="AlphaFoldDB" id="A0AA38VZJ8"/>
<dbReference type="PROSITE" id="PS50865">
    <property type="entry name" value="ZF_MYND_2"/>
    <property type="match status" value="1"/>
</dbReference>
<sequence>MGTPSVVPLACANWVPGSVICKEKGKFACGNCNLVLYCGKECQTAHWVTHKIDCKSLVSKPSWRPAWDREGQDPAWAEGASRRNIHNPFGEHVYVWGNVPALDVLRLPDNEGITYDEKIELLFAASGDLRNVVKTINDLPATVTQPVHVTINDREFSVVARNAILLLFALNTPNIATADSIDPFDTAEALTHLWYSAFIPGKVLSSIQDVIKDLISDVCLKIACKDPTTFLGKTWHFPSGRSLRLVLNKEQWLMLEKMLDISQDLTYEKASKIRHAVVLAPERADYRDRWDFKEPTPFTRIAKHRFREDGLLLPFGHPRAGFDTPNITLFQNSKTWLMDDKLDPLDGWPIWDVLHRSSPAKEDRYGKSFAYIRDVLKLFLDRLATANVSFELYCLDARELKNSLGWNKYARIEVSNISDDCHIGCRETLASLSALLQPPERNPHATIVTLFLNAVMEMVKVVGADEMSNAAKILEYLTPNGLATFMKPQGAEMMRIWDARTFFFDVDRFFKLYSRHRDFDRISADLGVAEKESNTIVEKWPMRLKLQPGQEDAQEEFNVMLGSNFSGMERYVEWKRVV</sequence>
<dbReference type="GO" id="GO:0008270">
    <property type="term" value="F:zinc ion binding"/>
    <property type="evidence" value="ECO:0007669"/>
    <property type="project" value="UniProtKB-KW"/>
</dbReference>
<reference evidence="6" key="1">
    <citation type="submission" date="2022-07" db="EMBL/GenBank/DDBJ databases">
        <title>Fungi with potential for degradation of polypropylene.</title>
        <authorList>
            <person name="Gostincar C."/>
        </authorList>
    </citation>
    <scope>NUCLEOTIDE SEQUENCE</scope>
    <source>
        <strain evidence="6">EXF-13287</strain>
    </source>
</reference>
<dbReference type="Pfam" id="PF14737">
    <property type="entry name" value="DUF4470"/>
    <property type="match status" value="1"/>
</dbReference>
<name>A0AA38VZJ8_9PEZI</name>
<evidence type="ECO:0000313" key="7">
    <source>
        <dbReference type="Proteomes" id="UP001174691"/>
    </source>
</evidence>
<evidence type="ECO:0000256" key="1">
    <source>
        <dbReference type="ARBA" id="ARBA00022723"/>
    </source>
</evidence>
<evidence type="ECO:0000256" key="3">
    <source>
        <dbReference type="ARBA" id="ARBA00022833"/>
    </source>
</evidence>
<evidence type="ECO:0000256" key="4">
    <source>
        <dbReference type="PROSITE-ProRule" id="PRU00134"/>
    </source>
</evidence>
<keyword evidence="2 4" id="KW-0863">Zinc-finger</keyword>
<accession>A0AA38VZJ8</accession>
<dbReference type="Gene3D" id="6.10.140.2220">
    <property type="match status" value="1"/>
</dbReference>
<dbReference type="SUPFAM" id="SSF144232">
    <property type="entry name" value="HIT/MYND zinc finger-like"/>
    <property type="match status" value="1"/>
</dbReference>
<keyword evidence="7" id="KW-1185">Reference proteome</keyword>
<keyword evidence="3" id="KW-0862">Zinc</keyword>
<dbReference type="InterPro" id="IPR027974">
    <property type="entry name" value="DUF4470"/>
</dbReference>
<feature type="domain" description="MYND-type" evidence="5">
    <location>
        <begin position="18"/>
        <end position="54"/>
    </location>
</feature>
<proteinExistence type="predicted"/>
<protein>
    <submittedName>
        <fullName evidence="6">MYND finger family protein</fullName>
    </submittedName>
</protein>
<dbReference type="EMBL" id="JANBVN010000029">
    <property type="protein sequence ID" value="KAJ9160969.1"/>
    <property type="molecule type" value="Genomic_DNA"/>
</dbReference>
<organism evidence="6 7">
    <name type="scientific">Coniochaeta hoffmannii</name>
    <dbReference type="NCBI Taxonomy" id="91930"/>
    <lineage>
        <taxon>Eukaryota</taxon>
        <taxon>Fungi</taxon>
        <taxon>Dikarya</taxon>
        <taxon>Ascomycota</taxon>
        <taxon>Pezizomycotina</taxon>
        <taxon>Sordariomycetes</taxon>
        <taxon>Sordariomycetidae</taxon>
        <taxon>Coniochaetales</taxon>
        <taxon>Coniochaetaceae</taxon>
        <taxon>Coniochaeta</taxon>
    </lineage>
</organism>
<dbReference type="Proteomes" id="UP001174691">
    <property type="component" value="Unassembled WGS sequence"/>
</dbReference>
<comment type="caution">
    <text evidence="6">The sequence shown here is derived from an EMBL/GenBank/DDBJ whole genome shotgun (WGS) entry which is preliminary data.</text>
</comment>
<evidence type="ECO:0000256" key="2">
    <source>
        <dbReference type="ARBA" id="ARBA00022771"/>
    </source>
</evidence>
<dbReference type="InterPro" id="IPR002893">
    <property type="entry name" value="Znf_MYND"/>
</dbReference>
<dbReference type="Pfam" id="PF01753">
    <property type="entry name" value="zf-MYND"/>
    <property type="match status" value="1"/>
</dbReference>
<keyword evidence="1" id="KW-0479">Metal-binding</keyword>
<evidence type="ECO:0000259" key="5">
    <source>
        <dbReference type="PROSITE" id="PS50865"/>
    </source>
</evidence>
<evidence type="ECO:0000313" key="6">
    <source>
        <dbReference type="EMBL" id="KAJ9160969.1"/>
    </source>
</evidence>
<gene>
    <name evidence="6" type="ORF">NKR19_g2811</name>
</gene>